<evidence type="ECO:0000256" key="6">
    <source>
        <dbReference type="ARBA" id="ARBA00023242"/>
    </source>
</evidence>
<feature type="domain" description="SANT" evidence="9">
    <location>
        <begin position="156"/>
        <end position="188"/>
    </location>
</feature>
<organism evidence="11 12">
    <name type="scientific">Prunus avium</name>
    <name type="common">Cherry</name>
    <name type="synonym">Cerasus avium</name>
    <dbReference type="NCBI Taxonomy" id="42229"/>
    <lineage>
        <taxon>Eukaryota</taxon>
        <taxon>Viridiplantae</taxon>
        <taxon>Streptophyta</taxon>
        <taxon>Embryophyta</taxon>
        <taxon>Tracheophyta</taxon>
        <taxon>Spermatophyta</taxon>
        <taxon>Magnoliopsida</taxon>
        <taxon>eudicotyledons</taxon>
        <taxon>Gunneridae</taxon>
        <taxon>Pentapetalae</taxon>
        <taxon>rosids</taxon>
        <taxon>fabids</taxon>
        <taxon>Rosales</taxon>
        <taxon>Rosaceae</taxon>
        <taxon>Amygdaloideae</taxon>
        <taxon>Amygdaleae</taxon>
        <taxon>Prunus</taxon>
    </lineage>
</organism>
<dbReference type="PROSITE" id="PS50090">
    <property type="entry name" value="MYB_LIKE"/>
    <property type="match status" value="3"/>
</dbReference>
<dbReference type="Gramene" id="Pav_sc0000675.1_g920.1.mk:mrna">
    <property type="protein sequence ID" value="Pav_sc0000675.1_g920.1.mk:mrna"/>
    <property type="gene ID" value="Pav_sc0000675.1_g920.1.mk"/>
</dbReference>
<dbReference type="CDD" id="cd00167">
    <property type="entry name" value="SANT"/>
    <property type="match status" value="3"/>
</dbReference>
<evidence type="ECO:0000259" key="10">
    <source>
        <dbReference type="PROSITE" id="PS51294"/>
    </source>
</evidence>
<keyword evidence="2" id="KW-0677">Repeat</keyword>
<protein>
    <submittedName>
        <fullName evidence="12">Uncharacterized protein LOC110759336</fullName>
    </submittedName>
</protein>
<evidence type="ECO:0000256" key="4">
    <source>
        <dbReference type="ARBA" id="ARBA00023125"/>
    </source>
</evidence>
<dbReference type="GeneID" id="110759336"/>
<dbReference type="FunFam" id="1.10.10.60:FF:000010">
    <property type="entry name" value="Transcriptional activator Myb isoform A"/>
    <property type="match status" value="1"/>
</dbReference>
<dbReference type="Proteomes" id="UP000515124">
    <property type="component" value="Unplaced"/>
</dbReference>
<keyword evidence="5" id="KW-0804">Transcription</keyword>
<dbReference type="Pfam" id="PF00249">
    <property type="entry name" value="Myb_DNA-binding"/>
    <property type="match status" value="1"/>
</dbReference>
<feature type="domain" description="HTH myb-type" evidence="10">
    <location>
        <begin position="51"/>
        <end position="97"/>
    </location>
</feature>
<dbReference type="PANTHER" id="PTHR45614">
    <property type="entry name" value="MYB PROTEIN-RELATED"/>
    <property type="match status" value="1"/>
</dbReference>
<dbReference type="KEGG" id="pavi:110759336"/>
<evidence type="ECO:0000256" key="3">
    <source>
        <dbReference type="ARBA" id="ARBA00023015"/>
    </source>
</evidence>
<keyword evidence="11" id="KW-1185">Reference proteome</keyword>
<name>A0A6P5SS79_PRUAV</name>
<evidence type="ECO:0000313" key="12">
    <source>
        <dbReference type="RefSeq" id="XP_021817082.1"/>
    </source>
</evidence>
<dbReference type="SMART" id="SM00717">
    <property type="entry name" value="SANT"/>
    <property type="match status" value="3"/>
</dbReference>
<dbReference type="PROSITE" id="PS51294">
    <property type="entry name" value="HTH_MYB"/>
    <property type="match status" value="3"/>
</dbReference>
<dbReference type="InterPro" id="IPR001005">
    <property type="entry name" value="SANT/Myb"/>
</dbReference>
<feature type="domain" description="HTH myb-type" evidence="10">
    <location>
        <begin position="154"/>
        <end position="204"/>
    </location>
</feature>
<feature type="region of interest" description="Disordered" evidence="7">
    <location>
        <begin position="405"/>
        <end position="427"/>
    </location>
</feature>
<keyword evidence="3" id="KW-0805">Transcription regulation</keyword>
<dbReference type="Gene3D" id="1.10.10.60">
    <property type="entry name" value="Homeodomain-like"/>
    <property type="match status" value="3"/>
</dbReference>
<accession>A0A6P5SS79</accession>
<feature type="domain" description="Myb-like" evidence="8">
    <location>
        <begin position="150"/>
        <end position="200"/>
    </location>
</feature>
<evidence type="ECO:0000256" key="7">
    <source>
        <dbReference type="SAM" id="MobiDB-lite"/>
    </source>
</evidence>
<proteinExistence type="predicted"/>
<dbReference type="GO" id="GO:0000981">
    <property type="term" value="F:DNA-binding transcription factor activity, RNA polymerase II-specific"/>
    <property type="evidence" value="ECO:0007669"/>
    <property type="project" value="TreeGrafter"/>
</dbReference>
<dbReference type="InterPro" id="IPR017930">
    <property type="entry name" value="Myb_dom"/>
</dbReference>
<sequence>MVQVKEFDGNLKEEGLVSLSPSVSGSTCDNAVLNLASLQGRMAGPIRRSTKGGWTEEEDKILAHAVQKFNGRNWKKIAECVPDRTDVQCLHRWQKVLNPDLVKGFWSKEEDDLIIELVAKQGNKKWSEIAKSLPGRIGKQCRERWHNHLNPDIKRTAWTKEEELTLIEAHKIYGNKWAEIAKFLNGRSENSIKNHWNSSVKKKLELRSSHTSDMGSQNIKSESRKREVVKQGLDQKANMERNVEPCSLDLNLVLGTANRRESQMQSSDKGSCGWLTKRAATNKMMKTPPRTVFYDRAAAACGLNIEQCQETSSNCGRLRDSHNLTANNHYNNICNTAPDYLGFPFSHRRNHKPSDPIYLLPSRPLPRPPQASLNAGLGVPGCKKTAGYFINKPVLPVTAQGLYESSSGPQAYEKKKDGGAPVNSKNSSHGRLCYRPFQLEDVEFYLENGEFPSTDSYIQTECSSVSFCTPTSHDTRIFVDCNSPDSTLRSAARTFEKSPSIIRKRRHSVSRKSVNAVNHGDSVCSKEISNNFRNSPHLLGLSPCGKTNSSSMVHSNLKQHFISPPQSQKFGDSAVMKSVEKRLEHAFDVEWDSASTVSRTLSP</sequence>
<dbReference type="PANTHER" id="PTHR45614:SF232">
    <property type="entry name" value="TRANSCRIPTION FACTOR MYB3R-2"/>
    <property type="match status" value="1"/>
</dbReference>
<reference evidence="12" key="1">
    <citation type="submission" date="2025-08" db="UniProtKB">
        <authorList>
            <consortium name="RefSeq"/>
        </authorList>
    </citation>
    <scope>IDENTIFICATION</scope>
</reference>
<dbReference type="GO" id="GO:0005634">
    <property type="term" value="C:nucleus"/>
    <property type="evidence" value="ECO:0007669"/>
    <property type="project" value="UniProtKB-SubCell"/>
</dbReference>
<dbReference type="InterPro" id="IPR050560">
    <property type="entry name" value="MYB_TF"/>
</dbReference>
<dbReference type="InterPro" id="IPR017884">
    <property type="entry name" value="SANT_dom"/>
</dbReference>
<evidence type="ECO:0000256" key="1">
    <source>
        <dbReference type="ARBA" id="ARBA00004123"/>
    </source>
</evidence>
<evidence type="ECO:0000256" key="2">
    <source>
        <dbReference type="ARBA" id="ARBA00022737"/>
    </source>
</evidence>
<feature type="domain" description="Myb-like" evidence="8">
    <location>
        <begin position="51"/>
        <end position="97"/>
    </location>
</feature>
<dbReference type="FunFam" id="1.10.10.60:FF:000016">
    <property type="entry name" value="Transcriptional activator Myb isoform A"/>
    <property type="match status" value="1"/>
</dbReference>
<dbReference type="AlphaFoldDB" id="A0A6P5SS79"/>
<dbReference type="InterPro" id="IPR009057">
    <property type="entry name" value="Homeodomain-like_sf"/>
</dbReference>
<comment type="subcellular location">
    <subcellularLocation>
        <location evidence="1">Nucleus</location>
    </subcellularLocation>
</comment>
<keyword evidence="6" id="KW-0539">Nucleus</keyword>
<evidence type="ECO:0000259" key="9">
    <source>
        <dbReference type="PROSITE" id="PS51293"/>
    </source>
</evidence>
<dbReference type="SUPFAM" id="SSF46689">
    <property type="entry name" value="Homeodomain-like"/>
    <property type="match status" value="2"/>
</dbReference>
<gene>
    <name evidence="12" type="primary">LOC110759336</name>
</gene>
<dbReference type="GO" id="GO:0000978">
    <property type="term" value="F:RNA polymerase II cis-regulatory region sequence-specific DNA binding"/>
    <property type="evidence" value="ECO:0007669"/>
    <property type="project" value="TreeGrafter"/>
</dbReference>
<dbReference type="Pfam" id="PF13921">
    <property type="entry name" value="Myb_DNA-bind_6"/>
    <property type="match status" value="1"/>
</dbReference>
<dbReference type="PROSITE" id="PS51293">
    <property type="entry name" value="SANT"/>
    <property type="match status" value="1"/>
</dbReference>
<evidence type="ECO:0000313" key="11">
    <source>
        <dbReference type="Proteomes" id="UP000515124"/>
    </source>
</evidence>
<evidence type="ECO:0000256" key="5">
    <source>
        <dbReference type="ARBA" id="ARBA00023163"/>
    </source>
</evidence>
<dbReference type="RefSeq" id="XP_021817082.1">
    <property type="nucleotide sequence ID" value="XM_021961390.1"/>
</dbReference>
<keyword evidence="4" id="KW-0238">DNA-binding</keyword>
<feature type="compositionally biased region" description="Polar residues" evidence="7">
    <location>
        <begin position="211"/>
        <end position="220"/>
    </location>
</feature>
<feature type="region of interest" description="Disordered" evidence="7">
    <location>
        <begin position="207"/>
        <end position="236"/>
    </location>
</feature>
<feature type="domain" description="HTH myb-type" evidence="10">
    <location>
        <begin position="98"/>
        <end position="153"/>
    </location>
</feature>
<dbReference type="SMR" id="A0A6P5SS79"/>
<feature type="domain" description="Myb-like" evidence="8">
    <location>
        <begin position="98"/>
        <end position="149"/>
    </location>
</feature>
<evidence type="ECO:0000259" key="8">
    <source>
        <dbReference type="PROSITE" id="PS50090"/>
    </source>
</evidence>